<dbReference type="Pfam" id="PF12680">
    <property type="entry name" value="SnoaL_2"/>
    <property type="match status" value="2"/>
</dbReference>
<name>A0ABY8XZ04_9PSEU</name>
<evidence type="ECO:0000313" key="3">
    <source>
        <dbReference type="Proteomes" id="UP001227101"/>
    </source>
</evidence>
<feature type="domain" description="SnoaL-like" evidence="1">
    <location>
        <begin position="7"/>
        <end position="112"/>
    </location>
</feature>
<dbReference type="EMBL" id="CP127173">
    <property type="protein sequence ID" value="WIV60766.1"/>
    <property type="molecule type" value="Genomic_DNA"/>
</dbReference>
<gene>
    <name evidence="2" type="ORF">QP939_20200</name>
</gene>
<dbReference type="Gene3D" id="3.10.450.50">
    <property type="match status" value="2"/>
</dbReference>
<dbReference type="InterPro" id="IPR032710">
    <property type="entry name" value="NTF2-like_dom_sf"/>
</dbReference>
<feature type="domain" description="SnoaL-like" evidence="1">
    <location>
        <begin position="127"/>
        <end position="239"/>
    </location>
</feature>
<dbReference type="SUPFAM" id="SSF54427">
    <property type="entry name" value="NTF2-like"/>
    <property type="match status" value="2"/>
</dbReference>
<dbReference type="RefSeq" id="WP_285458377.1">
    <property type="nucleotide sequence ID" value="NZ_CP127173.1"/>
</dbReference>
<dbReference type="InterPro" id="IPR037401">
    <property type="entry name" value="SnoaL-like"/>
</dbReference>
<protein>
    <submittedName>
        <fullName evidence="2">Nuclear transport factor 2 family protein</fullName>
    </submittedName>
</protein>
<evidence type="ECO:0000259" key="1">
    <source>
        <dbReference type="Pfam" id="PF12680"/>
    </source>
</evidence>
<keyword evidence="3" id="KW-1185">Reference proteome</keyword>
<proteinExistence type="predicted"/>
<evidence type="ECO:0000313" key="2">
    <source>
        <dbReference type="EMBL" id="WIV60766.1"/>
    </source>
</evidence>
<organism evidence="2 3">
    <name type="scientific">Amycolatopsis nalaikhensis</name>
    <dbReference type="NCBI Taxonomy" id="715472"/>
    <lineage>
        <taxon>Bacteria</taxon>
        <taxon>Bacillati</taxon>
        <taxon>Actinomycetota</taxon>
        <taxon>Actinomycetes</taxon>
        <taxon>Pseudonocardiales</taxon>
        <taxon>Pseudonocardiaceae</taxon>
        <taxon>Amycolatopsis</taxon>
    </lineage>
</organism>
<sequence length="254" mass="27799">MTETLLDRYVAVWNEPDPAARRRAVTELWADDGVEYTESAEHRGHEAIQARITAAHDQFVATGEFAFVAAGEVVSHHDAVTFTTHMVPATGGLPVWSGTVFVLLDQDGRIRRDYQFTGAEASTRVVVAEFLARLTDGDPDRIADLFAESVDWQLDWPDAGDPAVPWIRARSTRADVADHFRALAAFHGERGGVTPKILVDGRDAVVLGDIRNTVKATGRAYAARCALHLTVDSGVITRYHVYEDSLTVARAFGA</sequence>
<accession>A0ABY8XZ04</accession>
<reference evidence="2 3" key="1">
    <citation type="submission" date="2023-06" db="EMBL/GenBank/DDBJ databases">
        <authorList>
            <person name="Oyuntsetseg B."/>
            <person name="Kim S.B."/>
        </authorList>
    </citation>
    <scope>NUCLEOTIDE SEQUENCE [LARGE SCALE GENOMIC DNA]</scope>
    <source>
        <strain evidence="2 3">2-2</strain>
    </source>
</reference>
<dbReference type="Proteomes" id="UP001227101">
    <property type="component" value="Chromosome"/>
</dbReference>